<dbReference type="OMA" id="YHEERAT"/>
<name>A0A3B4BWJ3_PYGNA</name>
<organism evidence="2 3">
    <name type="scientific">Pygocentrus nattereri</name>
    <name type="common">Red-bellied piranha</name>
    <dbReference type="NCBI Taxonomy" id="42514"/>
    <lineage>
        <taxon>Eukaryota</taxon>
        <taxon>Metazoa</taxon>
        <taxon>Chordata</taxon>
        <taxon>Craniata</taxon>
        <taxon>Vertebrata</taxon>
        <taxon>Euteleostomi</taxon>
        <taxon>Actinopterygii</taxon>
        <taxon>Neopterygii</taxon>
        <taxon>Teleostei</taxon>
        <taxon>Ostariophysi</taxon>
        <taxon>Characiformes</taxon>
        <taxon>Characoidei</taxon>
        <taxon>Pygocentrus</taxon>
    </lineage>
</organism>
<evidence type="ECO:0008006" key="4">
    <source>
        <dbReference type="Google" id="ProtNLM"/>
    </source>
</evidence>
<gene>
    <name evidence="2" type="primary">GIPC2</name>
</gene>
<keyword evidence="3" id="KW-1185">Reference proteome</keyword>
<evidence type="ECO:0000313" key="3">
    <source>
        <dbReference type="Proteomes" id="UP001501920"/>
    </source>
</evidence>
<proteinExistence type="predicted"/>
<dbReference type="SUPFAM" id="SSF52540">
    <property type="entry name" value="P-loop containing nucleoside triphosphate hydrolases"/>
    <property type="match status" value="1"/>
</dbReference>
<feature type="region of interest" description="Disordered" evidence="1">
    <location>
        <begin position="1"/>
        <end position="22"/>
    </location>
</feature>
<accession>A0A3B4BWJ3</accession>
<reference evidence="2" key="2">
    <citation type="submission" date="2025-08" db="UniProtKB">
        <authorList>
            <consortium name="Ensembl"/>
        </authorList>
    </citation>
    <scope>IDENTIFICATION</scope>
</reference>
<dbReference type="GeneTree" id="ENSGT00940000160560"/>
<protein>
    <recommendedName>
        <fullName evidence="4">G domain-containing protein</fullName>
    </recommendedName>
</protein>
<evidence type="ECO:0000256" key="1">
    <source>
        <dbReference type="SAM" id="MobiDB-lite"/>
    </source>
</evidence>
<sequence length="307" mass="34607">MGGKHSEPKPPPSAPAPLPELNTHWRPVNWREKEEILKEVRDLKTKVEPLRILLHGPAGAGKSCFINSVQRALLGRNVISALENSADVGQSFTLSIKTHKMKKHGGGHYPFVFSDIMGLEAENGGIQIEDISKVLSGHILDGYTFNPRGTITDTDLKYKKCPKICDEVHCLVSILSADAITRLHESVIEKMRTIRQKAVEMKIPHVIVLTKVDKACEIVNKDLKKLYYSRKIKQKVEESSHKLGIPLNNIYPVKNYHAEITGDTNVDVVILMALRDIVNFANDYVEDVYESKVEQGTCRLKENYRDF</sequence>
<dbReference type="GO" id="GO:0006955">
    <property type="term" value="P:immune response"/>
    <property type="evidence" value="ECO:0007669"/>
    <property type="project" value="TreeGrafter"/>
</dbReference>
<dbReference type="AlphaFoldDB" id="A0A3B4BWJ3"/>
<reference evidence="2 3" key="1">
    <citation type="submission" date="2020-10" db="EMBL/GenBank/DDBJ databases">
        <title>Pygocentrus nattereri (red-bellied piranha) genome, fPygNat1, primary haplotype.</title>
        <authorList>
            <person name="Myers G."/>
            <person name="Meyer A."/>
            <person name="Karagic N."/>
            <person name="Pippel M."/>
            <person name="Winkler S."/>
            <person name="Tracey A."/>
            <person name="Wood J."/>
            <person name="Formenti G."/>
            <person name="Howe K."/>
            <person name="Fedrigo O."/>
            <person name="Jarvis E.D."/>
        </authorList>
    </citation>
    <scope>NUCLEOTIDE SEQUENCE [LARGE SCALE GENOMIC DNA]</scope>
</reference>
<dbReference type="PANTHER" id="PTHR14241:SF1">
    <property type="entry name" value="INTERFERON-INDUCED PROTEIN 44-RELATED"/>
    <property type="match status" value="1"/>
</dbReference>
<reference evidence="2" key="3">
    <citation type="submission" date="2025-09" db="UniProtKB">
        <authorList>
            <consortium name="Ensembl"/>
        </authorList>
    </citation>
    <scope>IDENTIFICATION</scope>
</reference>
<dbReference type="InterPro" id="IPR027417">
    <property type="entry name" value="P-loop_NTPase"/>
</dbReference>
<dbReference type="PANTHER" id="PTHR14241">
    <property type="entry name" value="INTERFERON-INDUCED PROTEIN 44"/>
    <property type="match status" value="1"/>
</dbReference>
<evidence type="ECO:0000313" key="2">
    <source>
        <dbReference type="Ensembl" id="ENSPNAP00000002864.2"/>
    </source>
</evidence>
<feature type="compositionally biased region" description="Pro residues" evidence="1">
    <location>
        <begin position="9"/>
        <end position="18"/>
    </location>
</feature>
<dbReference type="Ensembl" id="ENSPNAT00000009706.2">
    <property type="protein sequence ID" value="ENSPNAP00000002864.2"/>
    <property type="gene ID" value="ENSPNAG00000009236.2"/>
</dbReference>
<dbReference type="Proteomes" id="UP001501920">
    <property type="component" value="Chromosome 12"/>
</dbReference>
<dbReference type="Gene3D" id="3.40.50.300">
    <property type="entry name" value="P-loop containing nucleotide triphosphate hydrolases"/>
    <property type="match status" value="1"/>
</dbReference>